<dbReference type="Proteomes" id="UP000694864">
    <property type="component" value="Chromosome 8"/>
</dbReference>
<reference evidence="3" key="1">
    <citation type="journal article" date="2014" name="Nat. Commun.">
        <title>The emerging biofuel crop Camelina sativa retains a highly undifferentiated hexaploid genome structure.</title>
        <authorList>
            <person name="Kagale S."/>
            <person name="Koh C."/>
            <person name="Nixon J."/>
            <person name="Bollina V."/>
            <person name="Clarke W.E."/>
            <person name="Tuteja R."/>
            <person name="Spillane C."/>
            <person name="Robinson S.J."/>
            <person name="Links M.G."/>
            <person name="Clarke C."/>
            <person name="Higgins E.E."/>
            <person name="Huebert T."/>
            <person name="Sharpe A.G."/>
            <person name="Parkin I.A."/>
        </authorList>
    </citation>
    <scope>NUCLEOTIDE SEQUENCE [LARGE SCALE GENOMIC DNA]</scope>
    <source>
        <strain evidence="3">cv. DH55</strain>
    </source>
</reference>
<feature type="region of interest" description="Disordered" evidence="1">
    <location>
        <begin position="212"/>
        <end position="264"/>
    </location>
</feature>
<evidence type="ECO:0000256" key="1">
    <source>
        <dbReference type="SAM" id="MobiDB-lite"/>
    </source>
</evidence>
<proteinExistence type="predicted"/>
<feature type="compositionally biased region" description="Polar residues" evidence="1">
    <location>
        <begin position="99"/>
        <end position="116"/>
    </location>
</feature>
<dbReference type="Pfam" id="PF03078">
    <property type="entry name" value="ATHILA"/>
    <property type="match status" value="1"/>
</dbReference>
<name>A0ABM0T888_CAMSA</name>
<feature type="region of interest" description="Disordered" evidence="1">
    <location>
        <begin position="186"/>
        <end position="205"/>
    </location>
</feature>
<evidence type="ECO:0000313" key="4">
    <source>
        <dbReference type="RefSeq" id="XP_010422357.1"/>
    </source>
</evidence>
<feature type="compositionally biased region" description="Low complexity" evidence="1">
    <location>
        <begin position="253"/>
        <end position="264"/>
    </location>
</feature>
<protein>
    <submittedName>
        <fullName evidence="4">Uncharacterized protein LOC109124873</fullName>
    </submittedName>
</protein>
<dbReference type="GeneID" id="109124873"/>
<gene>
    <name evidence="4" type="primary">LOC109124873</name>
</gene>
<organism evidence="3 4">
    <name type="scientific">Camelina sativa</name>
    <name type="common">False flax</name>
    <name type="synonym">Myagrum sativum</name>
    <dbReference type="NCBI Taxonomy" id="90675"/>
    <lineage>
        <taxon>Eukaryota</taxon>
        <taxon>Viridiplantae</taxon>
        <taxon>Streptophyta</taxon>
        <taxon>Embryophyta</taxon>
        <taxon>Tracheophyta</taxon>
        <taxon>Spermatophyta</taxon>
        <taxon>Magnoliopsida</taxon>
        <taxon>eudicotyledons</taxon>
        <taxon>Gunneridae</taxon>
        <taxon>Pentapetalae</taxon>
        <taxon>rosids</taxon>
        <taxon>malvids</taxon>
        <taxon>Brassicales</taxon>
        <taxon>Brassicaceae</taxon>
        <taxon>Camelineae</taxon>
        <taxon>Camelina</taxon>
    </lineage>
</organism>
<feature type="domain" description="Arabidopsis retrotransposon Orf1 C-terminal" evidence="2">
    <location>
        <begin position="1"/>
        <end position="177"/>
    </location>
</feature>
<evidence type="ECO:0000259" key="2">
    <source>
        <dbReference type="Pfam" id="PF03078"/>
    </source>
</evidence>
<dbReference type="RefSeq" id="XP_010422357.1">
    <property type="nucleotide sequence ID" value="XM_010424055.1"/>
</dbReference>
<accession>A0ABM0T888</accession>
<evidence type="ECO:0000313" key="3">
    <source>
        <dbReference type="Proteomes" id="UP000694864"/>
    </source>
</evidence>
<reference evidence="4" key="2">
    <citation type="submission" date="2025-08" db="UniProtKB">
        <authorList>
            <consortium name="RefSeq"/>
        </authorList>
    </citation>
    <scope>IDENTIFICATION</scope>
    <source>
        <tissue evidence="4">Leaf</tissue>
    </source>
</reference>
<sequence>MGGLVTPILQAKGVELGEFDHDIARLDPVYLKKTTYLDGQTEKGFYAYYGYIFKSMQKQRLLLPQKDVTSLYIKYGICCQIKDDFLYSSKHDGPVIPITTSWKGRNPTEDTSQAASPSPVYGSARYDFQPFEEATTNKSLRAAHTHIDLLQCLVRWQGKNIKKLVKGGKGLHIRLKHVEAKLDITSTSRPNPEVEVNPRGEQADEVEDELERHSFHGEASTALGFYDPPRASAYERRQRRKRRAEKSPTPCTSNSSYSLDSSMN</sequence>
<dbReference type="InterPro" id="IPR004312">
    <property type="entry name" value="ATHILA_Orf1_C"/>
</dbReference>
<feature type="region of interest" description="Disordered" evidence="1">
    <location>
        <begin position="99"/>
        <end position="119"/>
    </location>
</feature>
<keyword evidence="3" id="KW-1185">Reference proteome</keyword>